<keyword evidence="9" id="KW-0418">Kinase</keyword>
<dbReference type="SMART" id="SM00086">
    <property type="entry name" value="PAC"/>
    <property type="match status" value="4"/>
</dbReference>
<evidence type="ECO:0000256" key="11">
    <source>
        <dbReference type="ARBA" id="ARBA00023012"/>
    </source>
</evidence>
<dbReference type="NCBIfam" id="TIGR00229">
    <property type="entry name" value="sensory_box"/>
    <property type="match status" value="3"/>
</dbReference>
<comment type="subcellular location">
    <subcellularLocation>
        <location evidence="2">Cytoplasm</location>
    </subcellularLocation>
</comment>
<dbReference type="GO" id="GO:0000155">
    <property type="term" value="F:phosphorelay sensor kinase activity"/>
    <property type="evidence" value="ECO:0007669"/>
    <property type="project" value="InterPro"/>
</dbReference>
<keyword evidence="8" id="KW-0547">Nucleotide-binding</keyword>
<proteinExistence type="inferred from homology"/>
<dbReference type="FunFam" id="3.30.450.20:FF:000099">
    <property type="entry name" value="Sensory box sensor histidine kinase"/>
    <property type="match status" value="1"/>
</dbReference>
<dbReference type="InterPro" id="IPR013655">
    <property type="entry name" value="PAS_fold_3"/>
</dbReference>
<evidence type="ECO:0000259" key="18">
    <source>
        <dbReference type="PROSITE" id="PS50112"/>
    </source>
</evidence>
<comment type="caution">
    <text evidence="20">The sequence shown here is derived from an EMBL/GenBank/DDBJ whole genome shotgun (WGS) entry which is preliminary data.</text>
</comment>
<protein>
    <recommendedName>
        <fullName evidence="14">Circadian input-output histidine kinase CikA</fullName>
        <ecNumber evidence="4">2.7.13.3</ecNumber>
    </recommendedName>
    <alternativeName>
        <fullName evidence="13">Sensory/regulatory protein RpfC</fullName>
    </alternativeName>
</protein>
<keyword evidence="5" id="KW-0963">Cytoplasm</keyword>
<evidence type="ECO:0000259" key="17">
    <source>
        <dbReference type="PROSITE" id="PS50110"/>
    </source>
</evidence>
<dbReference type="InterPro" id="IPR003594">
    <property type="entry name" value="HATPase_dom"/>
</dbReference>
<evidence type="ECO:0000256" key="9">
    <source>
        <dbReference type="ARBA" id="ARBA00022777"/>
    </source>
</evidence>
<dbReference type="PROSITE" id="PS50113">
    <property type="entry name" value="PAC"/>
    <property type="match status" value="2"/>
</dbReference>
<keyword evidence="7" id="KW-0808">Transferase</keyword>
<dbReference type="Pfam" id="PF08447">
    <property type="entry name" value="PAS_3"/>
    <property type="match status" value="1"/>
</dbReference>
<feature type="domain" description="PAS" evidence="18">
    <location>
        <begin position="406"/>
        <end position="449"/>
    </location>
</feature>
<feature type="domain" description="Response regulatory" evidence="17">
    <location>
        <begin position="786"/>
        <end position="900"/>
    </location>
</feature>
<keyword evidence="21" id="KW-1185">Reference proteome</keyword>
<evidence type="ECO:0000256" key="12">
    <source>
        <dbReference type="ARBA" id="ARBA00064003"/>
    </source>
</evidence>
<reference evidence="20" key="1">
    <citation type="submission" date="2020-12" db="EMBL/GenBank/DDBJ databases">
        <title>Clostridium thailandense sp. nov., a novel acetogenic bacterium isolated from peat land soil in Thailand.</title>
        <authorList>
            <person name="Chaikitkaew S."/>
            <person name="Birkeland N.K."/>
        </authorList>
    </citation>
    <scope>NUCLEOTIDE SEQUENCE</scope>
    <source>
        <strain evidence="20">PL3</strain>
    </source>
</reference>
<sequence>MLGNMDFDSKNSFLATTLASIGDGVIATDISGNIIFFNAAAEQITGWSKNEIDHKKFHEIFELVNIVTKEILESPIDTVLKQESAIGLRENSALVTKQGEYKYISANVSPIKKNGETVSGTVTVFRDITRIRSIELELKEEQSNYMRVFNSAPVGVIVVDEKVIIKTVNKAAIDFLGSSEELSIGKKFGNAFLCEQSFKSKKGCGYSPQCATCSINIAIELALKFDLSTTNIECSNTFILNNQKNKLWFKASITPMSDGSRKNVVIVLMDITDRMNKELEVAKSRDFYLKIFENFPSIVWKNDTHGNTTYINRNWSEFTGEFQEASLDLGWLNFLHPEDREKCYERHKKSINKRQPYDIEYRMMHKSGEYKWIQSINRPFYDIDGKFDGYIGMGVDITDRKIAEEGLKRYEILSESVTDIIHFIDIKGNVIGANEAALRSYGYTHEEFLKLNIRNLRAEGHITDELLKKCYKEGMFYETIHYRKDNSTFPVEISSKGAVIGGQEVIVSIIRDITERKATENSLKAAKEDAEVANKTKSEFLANMSHEIRTPINGIVGMVDLTLLTQLNSEQKENLTVIKSCAKSLLKVINDILDFSKMEAGKLVIENINFDIKSLIEETIKFHLARASEKGIELNYIFSKDIPKFVFGDPGRLQQILNNLISNAIKFTEVGEVLIKIDKVKIENNEVELQFVVEDSGIGIAEENIERLFKSFSQIDSSITREFGGTGLGLAISKQLSEIMGGRLWVESKKEIGSKFYLTLKFGIGNTVETQSVDKIQLKKVDKTYKLLLAEDDKINQIVITRILKELGYFVDAANNGLEAVEMCEKNSYDAILMDIQMPLMDGIEASRKIREKNKITPIIAITAYALKGDRERFLAQGMNEYVSKPIETKQLVNTVEKAIHTSRNFSFMSNISDVSICIGENGEVSIGLRKNGYDDEGMPNLNELSKAIDSLDNAIYKREINMIEILAHRIKNLANELGIEELKTSAFKVELSARRGNYDDAINKVQNVRRIFNVLKNQLS</sequence>
<feature type="domain" description="PAC" evidence="19">
    <location>
        <begin position="88"/>
        <end position="140"/>
    </location>
</feature>
<evidence type="ECO:0000313" key="21">
    <source>
        <dbReference type="Proteomes" id="UP000694308"/>
    </source>
</evidence>
<dbReference type="Pfam" id="PF00072">
    <property type="entry name" value="Response_reg"/>
    <property type="match status" value="1"/>
</dbReference>
<feature type="domain" description="PAS" evidence="18">
    <location>
        <begin position="141"/>
        <end position="186"/>
    </location>
</feature>
<dbReference type="InterPro" id="IPR000014">
    <property type="entry name" value="PAS"/>
</dbReference>
<dbReference type="EMBL" id="JAEEGC010000054">
    <property type="protein sequence ID" value="MBV7273815.1"/>
    <property type="molecule type" value="Genomic_DNA"/>
</dbReference>
<accession>A0A949WRB3</accession>
<dbReference type="FunFam" id="3.30.565.10:FF:000010">
    <property type="entry name" value="Sensor histidine kinase RcsC"/>
    <property type="match status" value="1"/>
</dbReference>
<dbReference type="SMART" id="SM00387">
    <property type="entry name" value="HATPase_c"/>
    <property type="match status" value="1"/>
</dbReference>
<keyword evidence="11" id="KW-0902">Two-component regulatory system</keyword>
<feature type="domain" description="Histidine kinase" evidence="16">
    <location>
        <begin position="543"/>
        <end position="764"/>
    </location>
</feature>
<dbReference type="GO" id="GO:0032991">
    <property type="term" value="C:protein-containing complex"/>
    <property type="evidence" value="ECO:0007669"/>
    <property type="project" value="UniProtKB-ARBA"/>
</dbReference>
<keyword evidence="6 15" id="KW-0597">Phosphoprotein</keyword>
<dbReference type="InterPro" id="IPR003661">
    <property type="entry name" value="HisK_dim/P_dom"/>
</dbReference>
<evidence type="ECO:0000256" key="1">
    <source>
        <dbReference type="ARBA" id="ARBA00000085"/>
    </source>
</evidence>
<evidence type="ECO:0000256" key="4">
    <source>
        <dbReference type="ARBA" id="ARBA00012438"/>
    </source>
</evidence>
<dbReference type="Proteomes" id="UP000694308">
    <property type="component" value="Unassembled WGS sequence"/>
</dbReference>
<feature type="domain" description="PAS" evidence="18">
    <location>
        <begin position="284"/>
        <end position="354"/>
    </location>
</feature>
<comment type="similarity">
    <text evidence="3">In the N-terminal section; belongs to the phytochrome family.</text>
</comment>
<name>A0A949WRB3_9CLOT</name>
<dbReference type="AlphaFoldDB" id="A0A949WRB3"/>
<dbReference type="SMART" id="SM00388">
    <property type="entry name" value="HisKA"/>
    <property type="match status" value="1"/>
</dbReference>
<evidence type="ECO:0000313" key="20">
    <source>
        <dbReference type="EMBL" id="MBV7273815.1"/>
    </source>
</evidence>
<evidence type="ECO:0000256" key="3">
    <source>
        <dbReference type="ARBA" id="ARBA00006402"/>
    </source>
</evidence>
<dbReference type="EC" id="2.7.13.3" evidence="4"/>
<dbReference type="PANTHER" id="PTHR45339">
    <property type="entry name" value="HYBRID SIGNAL TRANSDUCTION HISTIDINE KINASE J"/>
    <property type="match status" value="1"/>
</dbReference>
<dbReference type="Pfam" id="PF00512">
    <property type="entry name" value="HisKA"/>
    <property type="match status" value="1"/>
</dbReference>
<keyword evidence="10" id="KW-0067">ATP-binding</keyword>
<evidence type="ECO:0000259" key="16">
    <source>
        <dbReference type="PROSITE" id="PS50109"/>
    </source>
</evidence>
<dbReference type="CDD" id="cd00082">
    <property type="entry name" value="HisKA"/>
    <property type="match status" value="1"/>
</dbReference>
<feature type="modified residue" description="4-aspartylphosphate" evidence="15">
    <location>
        <position position="835"/>
    </location>
</feature>
<dbReference type="FunFam" id="1.10.287.130:FF:000002">
    <property type="entry name" value="Two-component osmosensing histidine kinase"/>
    <property type="match status" value="1"/>
</dbReference>
<evidence type="ECO:0000256" key="13">
    <source>
        <dbReference type="ARBA" id="ARBA00068150"/>
    </source>
</evidence>
<evidence type="ECO:0000256" key="8">
    <source>
        <dbReference type="ARBA" id="ARBA00022741"/>
    </source>
</evidence>
<dbReference type="PANTHER" id="PTHR45339:SF1">
    <property type="entry name" value="HYBRID SIGNAL TRANSDUCTION HISTIDINE KINASE J"/>
    <property type="match status" value="1"/>
</dbReference>
<evidence type="ECO:0000256" key="5">
    <source>
        <dbReference type="ARBA" id="ARBA00022490"/>
    </source>
</evidence>
<dbReference type="PROSITE" id="PS50112">
    <property type="entry name" value="PAS"/>
    <property type="match status" value="4"/>
</dbReference>
<evidence type="ECO:0000256" key="6">
    <source>
        <dbReference type="ARBA" id="ARBA00022553"/>
    </source>
</evidence>
<dbReference type="PROSITE" id="PS50110">
    <property type="entry name" value="RESPONSE_REGULATORY"/>
    <property type="match status" value="1"/>
</dbReference>
<feature type="domain" description="PAC" evidence="19">
    <location>
        <begin position="357"/>
        <end position="409"/>
    </location>
</feature>
<dbReference type="CDD" id="cd16922">
    <property type="entry name" value="HATPase_EvgS-ArcB-TorS-like"/>
    <property type="match status" value="1"/>
</dbReference>
<gene>
    <name evidence="20" type="ORF">I6U48_12940</name>
</gene>
<dbReference type="GO" id="GO:0005737">
    <property type="term" value="C:cytoplasm"/>
    <property type="evidence" value="ECO:0007669"/>
    <property type="project" value="UniProtKB-SubCell"/>
</dbReference>
<dbReference type="RefSeq" id="WP_218320883.1">
    <property type="nucleotide sequence ID" value="NZ_JAEEGC010000054.1"/>
</dbReference>
<dbReference type="SMART" id="SM00091">
    <property type="entry name" value="PAS"/>
    <property type="match status" value="4"/>
</dbReference>
<dbReference type="InterPro" id="IPR000700">
    <property type="entry name" value="PAS-assoc_C"/>
</dbReference>
<dbReference type="InterPro" id="IPR005467">
    <property type="entry name" value="His_kinase_dom"/>
</dbReference>
<evidence type="ECO:0000259" key="19">
    <source>
        <dbReference type="PROSITE" id="PS50113"/>
    </source>
</evidence>
<dbReference type="GO" id="GO:0005524">
    <property type="term" value="F:ATP binding"/>
    <property type="evidence" value="ECO:0007669"/>
    <property type="project" value="UniProtKB-KW"/>
</dbReference>
<organism evidence="20 21">
    <name type="scientific">Clostridium thailandense</name>
    <dbReference type="NCBI Taxonomy" id="2794346"/>
    <lineage>
        <taxon>Bacteria</taxon>
        <taxon>Bacillati</taxon>
        <taxon>Bacillota</taxon>
        <taxon>Clostridia</taxon>
        <taxon>Eubacteriales</taxon>
        <taxon>Clostridiaceae</taxon>
        <taxon>Clostridium</taxon>
    </lineage>
</organism>
<dbReference type="Pfam" id="PF02518">
    <property type="entry name" value="HATPase_c"/>
    <property type="match status" value="1"/>
</dbReference>
<feature type="domain" description="PAS" evidence="18">
    <location>
        <begin position="10"/>
        <end position="83"/>
    </location>
</feature>
<evidence type="ECO:0000256" key="15">
    <source>
        <dbReference type="PROSITE-ProRule" id="PRU00169"/>
    </source>
</evidence>
<dbReference type="CDD" id="cd00130">
    <property type="entry name" value="PAS"/>
    <property type="match status" value="3"/>
</dbReference>
<dbReference type="InterPro" id="IPR001610">
    <property type="entry name" value="PAC"/>
</dbReference>
<dbReference type="SMART" id="SM00448">
    <property type="entry name" value="REC"/>
    <property type="match status" value="1"/>
</dbReference>
<dbReference type="PROSITE" id="PS50109">
    <property type="entry name" value="HIS_KIN"/>
    <property type="match status" value="1"/>
</dbReference>
<comment type="catalytic activity">
    <reaction evidence="1">
        <text>ATP + protein L-histidine = ADP + protein N-phospho-L-histidine.</text>
        <dbReference type="EC" id="2.7.13.3"/>
    </reaction>
</comment>
<evidence type="ECO:0000256" key="10">
    <source>
        <dbReference type="ARBA" id="ARBA00022840"/>
    </source>
</evidence>
<dbReference type="InterPro" id="IPR001789">
    <property type="entry name" value="Sig_transdc_resp-reg_receiver"/>
</dbReference>
<evidence type="ECO:0000256" key="2">
    <source>
        <dbReference type="ARBA" id="ARBA00004496"/>
    </source>
</evidence>
<evidence type="ECO:0000256" key="14">
    <source>
        <dbReference type="ARBA" id="ARBA00074306"/>
    </source>
</evidence>
<dbReference type="CDD" id="cd17546">
    <property type="entry name" value="REC_hyHK_CKI1_RcsC-like"/>
    <property type="match status" value="1"/>
</dbReference>
<dbReference type="Pfam" id="PF13426">
    <property type="entry name" value="PAS_9"/>
    <property type="match status" value="3"/>
</dbReference>
<comment type="subunit">
    <text evidence="12">At low DSF concentrations, interacts with RpfF.</text>
</comment>
<evidence type="ECO:0000256" key="7">
    <source>
        <dbReference type="ARBA" id="ARBA00022679"/>
    </source>
</evidence>